<dbReference type="PANTHER" id="PTHR40094:SF1">
    <property type="entry name" value="UBIQUITIN DOMAIN-CONTAINING PROTEIN"/>
    <property type="match status" value="1"/>
</dbReference>
<sequence length="470" mass="49641">MGPIARFDAPGLLAALDAYPYGCTEQITSRALPLLYFAEVAEVMGVTTAEDLRPRIEQSIAAVLLNQSASGAFGLWRADSGDLWLDAFVTDFLSRARKAGYAVPDTAFRSAMDNLRNQLNYAPEFDEGAGPYAYALMVLAREGAAAIGDLRYYADVKPGAFDTPISAAQLGAALAAYGDQTRADAMFTRAARMVASNLGRSEGQVWRADYGTHLRDGAALLALATEAGSAAIPSDTLGDAVAAGIAGRNLSTQEATWALLATHALIDRPGAEGFTIDGAPVSGPLVRMLEDQTAGGAAMRITNGSGAEATVTLTTFGVPSEPEPAGGNGYQITRSYYDMEGAPVDPSAVTQGARMVAVLEVTPYAGGEARLIVDDPLPAGFEIDNPNLIRAGDISALDWVGSLDDTRMTEFRQERFVAAVDWSGSNAFRLAYVVRAVSPGSFHHPAASVMDMYRPDYRARTDTGQVTIAE</sequence>
<dbReference type="EMBL" id="CP012661">
    <property type="protein sequence ID" value="AMY70346.1"/>
    <property type="molecule type" value="Genomic_DNA"/>
</dbReference>
<dbReference type="Gene3D" id="1.50.10.20">
    <property type="match status" value="1"/>
</dbReference>
<dbReference type="InterPro" id="IPR047565">
    <property type="entry name" value="Alpha-macroglob_thiol-ester_cl"/>
</dbReference>
<proteinExistence type="predicted"/>
<reference evidence="3 4" key="1">
    <citation type="submission" date="2015-09" db="EMBL/GenBank/DDBJ databases">
        <title>Complete genome sequence of Defluviimonas alba cai42t isolated from an oilfield in Xinjiang.</title>
        <authorList>
            <person name="Geng S."/>
            <person name="Pan X."/>
            <person name="Wu X."/>
        </authorList>
    </citation>
    <scope>NUCLEOTIDE SEQUENCE [LARGE SCALE GENOMIC DNA]</scope>
    <source>
        <strain evidence="4">cai42</strain>
    </source>
</reference>
<dbReference type="GO" id="GO:0005615">
    <property type="term" value="C:extracellular space"/>
    <property type="evidence" value="ECO:0007669"/>
    <property type="project" value="InterPro"/>
</dbReference>
<dbReference type="InterPro" id="IPR008930">
    <property type="entry name" value="Terpenoid_cyclase/PrenylTrfase"/>
</dbReference>
<dbReference type="STRING" id="1335048.AKL17_3113"/>
<accession>A0A159Z552</accession>
<evidence type="ECO:0000259" key="1">
    <source>
        <dbReference type="Pfam" id="PF07678"/>
    </source>
</evidence>
<dbReference type="InterPro" id="IPR041246">
    <property type="entry name" value="Bact_MG10"/>
</dbReference>
<dbReference type="Proteomes" id="UP000076128">
    <property type="component" value="Chromosome"/>
</dbReference>
<feature type="domain" description="Bacterial alpha-2-macroglobulin MG10" evidence="2">
    <location>
        <begin position="329"/>
        <end position="456"/>
    </location>
</feature>
<dbReference type="InterPro" id="IPR051802">
    <property type="entry name" value="YfhM-like"/>
</dbReference>
<dbReference type="KEGG" id="daa:AKL17_3113"/>
<dbReference type="SUPFAM" id="SSF48239">
    <property type="entry name" value="Terpenoid cyclases/Protein prenyltransferases"/>
    <property type="match status" value="1"/>
</dbReference>
<protein>
    <submittedName>
        <fullName evidence="3">Alpha-2-macroglobulin domain-containing protein</fullName>
    </submittedName>
</protein>
<name>A0A159Z552_9RHOB</name>
<dbReference type="CDD" id="cd02891">
    <property type="entry name" value="A2M_like"/>
    <property type="match status" value="1"/>
</dbReference>
<dbReference type="GO" id="GO:0004866">
    <property type="term" value="F:endopeptidase inhibitor activity"/>
    <property type="evidence" value="ECO:0007669"/>
    <property type="project" value="TreeGrafter"/>
</dbReference>
<feature type="domain" description="Alpha-macroglobulin-like TED" evidence="1">
    <location>
        <begin position="10"/>
        <end position="115"/>
    </location>
</feature>
<dbReference type="Pfam" id="PF07678">
    <property type="entry name" value="TED_complement"/>
    <property type="match status" value="1"/>
</dbReference>
<keyword evidence="4" id="KW-1185">Reference proteome</keyword>
<organism evidence="3 4">
    <name type="scientific">Frigidibacter mobilis</name>
    <dbReference type="NCBI Taxonomy" id="1335048"/>
    <lineage>
        <taxon>Bacteria</taxon>
        <taxon>Pseudomonadati</taxon>
        <taxon>Pseudomonadota</taxon>
        <taxon>Alphaproteobacteria</taxon>
        <taxon>Rhodobacterales</taxon>
        <taxon>Paracoccaceae</taxon>
        <taxon>Frigidibacter</taxon>
    </lineage>
</organism>
<dbReference type="AlphaFoldDB" id="A0A159Z552"/>
<dbReference type="Pfam" id="PF17973">
    <property type="entry name" value="bMG10"/>
    <property type="match status" value="1"/>
</dbReference>
<dbReference type="SMART" id="SM01419">
    <property type="entry name" value="Thiol-ester_cl"/>
    <property type="match status" value="1"/>
</dbReference>
<evidence type="ECO:0000313" key="4">
    <source>
        <dbReference type="Proteomes" id="UP000076128"/>
    </source>
</evidence>
<dbReference type="PANTHER" id="PTHR40094">
    <property type="entry name" value="ALPHA-2-MACROGLOBULIN HOMOLOG"/>
    <property type="match status" value="1"/>
</dbReference>
<dbReference type="InterPro" id="IPR011626">
    <property type="entry name" value="Alpha-macroglobulin_TED"/>
</dbReference>
<gene>
    <name evidence="3" type="ORF">AKL17_3113</name>
</gene>
<evidence type="ECO:0000313" key="3">
    <source>
        <dbReference type="EMBL" id="AMY70346.1"/>
    </source>
</evidence>
<dbReference type="PATRIC" id="fig|1335048.3.peg.3234"/>
<evidence type="ECO:0000259" key="2">
    <source>
        <dbReference type="Pfam" id="PF17973"/>
    </source>
</evidence>